<sequence length="359" mass="38985">MNFVKSIISDDQEAPTAESDPDSPGELSNPDDAWSFGGFIRSFSMQSESVIEAYRKDLQEFGSGLKKETEILRDTASRAVMDLPSSIDVVLKSTVGKINKEALGLSSDGEPETPGANRSLNSGRYSRFEAQLSAMQSDLNAFCVEPEDAADYGKWKLGFELGDYEDPIEGLIGEDGILEGAYSKAVPNAVDRETFWCRYFYRVEKLKQQEKMRASIVKMAVSNDDEEELSWDVDGDGDGDGDDDDDDDDGVASDEKCKGKTEGTVDGEKGNVIELSKKSGTVDEDEKVGVEEVVVSNQDDVGWDELGDVGSDDEGKASAGGGGGGSPKKEDLRKRLAVEDDDDDDLNWGIEDDDEPLKA</sequence>
<dbReference type="Pfam" id="PF03909">
    <property type="entry name" value="BSD"/>
    <property type="match status" value="1"/>
</dbReference>
<feature type="region of interest" description="Disordered" evidence="1">
    <location>
        <begin position="223"/>
        <end position="359"/>
    </location>
</feature>
<accession>A0ABD1HTA6</accession>
<dbReference type="Proteomes" id="UP001567538">
    <property type="component" value="Unassembled WGS sequence"/>
</dbReference>
<feature type="compositionally biased region" description="Basic and acidic residues" evidence="1">
    <location>
        <begin position="253"/>
        <end position="281"/>
    </location>
</feature>
<feature type="compositionally biased region" description="Acidic residues" evidence="1">
    <location>
        <begin position="223"/>
        <end position="252"/>
    </location>
</feature>
<comment type="caution">
    <text evidence="3">The sequence shown here is derived from an EMBL/GenBank/DDBJ whole genome shotgun (WGS) entry which is preliminary data.</text>
</comment>
<feature type="compositionally biased region" description="Acidic residues" evidence="1">
    <location>
        <begin position="339"/>
        <end position="359"/>
    </location>
</feature>
<evidence type="ECO:0000313" key="4">
    <source>
        <dbReference type="Proteomes" id="UP001567538"/>
    </source>
</evidence>
<evidence type="ECO:0000256" key="1">
    <source>
        <dbReference type="SAM" id="MobiDB-lite"/>
    </source>
</evidence>
<proteinExistence type="predicted"/>
<dbReference type="InterPro" id="IPR005607">
    <property type="entry name" value="BSD_dom"/>
</dbReference>
<protein>
    <submittedName>
        <fullName evidence="3">BSD domain-containing protein 1-like</fullName>
    </submittedName>
</protein>
<dbReference type="PROSITE" id="PS50858">
    <property type="entry name" value="BSD"/>
    <property type="match status" value="1"/>
</dbReference>
<dbReference type="PANTHER" id="PTHR16019:SF5">
    <property type="entry name" value="BSD DOMAIN-CONTAINING PROTEIN 1"/>
    <property type="match status" value="1"/>
</dbReference>
<dbReference type="AlphaFoldDB" id="A0ABD1HTA6"/>
<dbReference type="PANTHER" id="PTHR16019">
    <property type="entry name" value="SYNAPSE-ASSOCIATED PROTEIN"/>
    <property type="match status" value="1"/>
</dbReference>
<dbReference type="InterPro" id="IPR035925">
    <property type="entry name" value="BSD_dom_sf"/>
</dbReference>
<evidence type="ECO:0000313" key="3">
    <source>
        <dbReference type="EMBL" id="KAL1558488.1"/>
    </source>
</evidence>
<gene>
    <name evidence="3" type="ORF">AAHA92_08947</name>
</gene>
<organism evidence="3 4">
    <name type="scientific">Salvia divinorum</name>
    <name type="common">Maria pastora</name>
    <name type="synonym">Diviner's sage</name>
    <dbReference type="NCBI Taxonomy" id="28513"/>
    <lineage>
        <taxon>Eukaryota</taxon>
        <taxon>Viridiplantae</taxon>
        <taxon>Streptophyta</taxon>
        <taxon>Embryophyta</taxon>
        <taxon>Tracheophyta</taxon>
        <taxon>Spermatophyta</taxon>
        <taxon>Magnoliopsida</taxon>
        <taxon>eudicotyledons</taxon>
        <taxon>Gunneridae</taxon>
        <taxon>Pentapetalae</taxon>
        <taxon>asterids</taxon>
        <taxon>lamiids</taxon>
        <taxon>Lamiales</taxon>
        <taxon>Lamiaceae</taxon>
        <taxon>Nepetoideae</taxon>
        <taxon>Mentheae</taxon>
        <taxon>Salviinae</taxon>
        <taxon>Salvia</taxon>
        <taxon>Salvia subgen. Calosphace</taxon>
    </lineage>
</organism>
<reference evidence="3 4" key="1">
    <citation type="submission" date="2024-06" db="EMBL/GenBank/DDBJ databases">
        <title>A chromosome level genome sequence of Diviner's sage (Salvia divinorum).</title>
        <authorList>
            <person name="Ford S.A."/>
            <person name="Ro D.-K."/>
            <person name="Ness R.W."/>
            <person name="Phillips M.A."/>
        </authorList>
    </citation>
    <scope>NUCLEOTIDE SEQUENCE [LARGE SCALE GENOMIC DNA]</scope>
    <source>
        <strain evidence="3">SAF-2024a</strain>
        <tissue evidence="3">Leaf</tissue>
    </source>
</reference>
<dbReference type="InterPro" id="IPR051494">
    <property type="entry name" value="BSD_domain-containing"/>
</dbReference>
<name>A0ABD1HTA6_SALDI</name>
<feature type="domain" description="BSD" evidence="2">
    <location>
        <begin position="155"/>
        <end position="207"/>
    </location>
</feature>
<feature type="compositionally biased region" description="Basic and acidic residues" evidence="1">
    <location>
        <begin position="327"/>
        <end position="338"/>
    </location>
</feature>
<dbReference type="Gene3D" id="1.10.3970.10">
    <property type="entry name" value="BSD domain"/>
    <property type="match status" value="1"/>
</dbReference>
<feature type="region of interest" description="Disordered" evidence="1">
    <location>
        <begin position="102"/>
        <end position="121"/>
    </location>
</feature>
<keyword evidence="4" id="KW-1185">Reference proteome</keyword>
<dbReference type="EMBL" id="JBEAFC010000004">
    <property type="protein sequence ID" value="KAL1558488.1"/>
    <property type="molecule type" value="Genomic_DNA"/>
</dbReference>
<feature type="region of interest" description="Disordered" evidence="1">
    <location>
        <begin position="1"/>
        <end position="33"/>
    </location>
</feature>
<dbReference type="SUPFAM" id="SSF140383">
    <property type="entry name" value="BSD domain-like"/>
    <property type="match status" value="1"/>
</dbReference>
<dbReference type="SMART" id="SM00751">
    <property type="entry name" value="BSD"/>
    <property type="match status" value="1"/>
</dbReference>
<evidence type="ECO:0000259" key="2">
    <source>
        <dbReference type="PROSITE" id="PS50858"/>
    </source>
</evidence>
<feature type="compositionally biased region" description="Acidic residues" evidence="1">
    <location>
        <begin position="301"/>
        <end position="312"/>
    </location>
</feature>